<feature type="compositionally biased region" description="Pro residues" evidence="1">
    <location>
        <begin position="105"/>
        <end position="114"/>
    </location>
</feature>
<keyword evidence="3" id="KW-1185">Reference proteome</keyword>
<gene>
    <name evidence="2" type="ORF">DWV00_25375</name>
</gene>
<name>A0A3D8JS90_9BURK</name>
<proteinExistence type="predicted"/>
<organism evidence="2 3">
    <name type="scientific">Trinickia dinghuensis</name>
    <dbReference type="NCBI Taxonomy" id="2291023"/>
    <lineage>
        <taxon>Bacteria</taxon>
        <taxon>Pseudomonadati</taxon>
        <taxon>Pseudomonadota</taxon>
        <taxon>Betaproteobacteria</taxon>
        <taxon>Burkholderiales</taxon>
        <taxon>Burkholderiaceae</taxon>
        <taxon>Trinickia</taxon>
    </lineage>
</organism>
<feature type="compositionally biased region" description="Basic and acidic residues" evidence="1">
    <location>
        <begin position="119"/>
        <end position="130"/>
    </location>
</feature>
<accession>A0A3D8JS90</accession>
<evidence type="ECO:0000256" key="1">
    <source>
        <dbReference type="SAM" id="MobiDB-lite"/>
    </source>
</evidence>
<dbReference type="Proteomes" id="UP000256838">
    <property type="component" value="Unassembled WGS sequence"/>
</dbReference>
<evidence type="ECO:0000313" key="2">
    <source>
        <dbReference type="EMBL" id="RDU95989.1"/>
    </source>
</evidence>
<protein>
    <submittedName>
        <fullName evidence="2">Uncharacterized protein</fullName>
    </submittedName>
</protein>
<sequence length="162" mass="16661">MFGALLGTAGAALAQAEQNADGRGKADTQTQRMAPEDRDAAAGTEADRLEGLRGDPEALLGAPAQPGDPYGAAFDSTRAREQALTGTERVPRGALADGRYGPQPADKPPAPLPGMPVDKAARKAKVDKADPGTQSPTESALSIYHGPGDVGKAVGQVYKMPW</sequence>
<evidence type="ECO:0000313" key="3">
    <source>
        <dbReference type="Proteomes" id="UP000256838"/>
    </source>
</evidence>
<dbReference type="EMBL" id="QRGA01000016">
    <property type="protein sequence ID" value="RDU95989.1"/>
    <property type="molecule type" value="Genomic_DNA"/>
</dbReference>
<reference evidence="2 3" key="1">
    <citation type="submission" date="2018-08" db="EMBL/GenBank/DDBJ databases">
        <title>Paraburkholderia sp. DHOM06 isolated from forest soil.</title>
        <authorList>
            <person name="Gao Z.-H."/>
            <person name="Qiu L.-H."/>
        </authorList>
    </citation>
    <scope>NUCLEOTIDE SEQUENCE [LARGE SCALE GENOMIC DNA]</scope>
    <source>
        <strain evidence="2 3">DHOM06</strain>
    </source>
</reference>
<feature type="compositionally biased region" description="Low complexity" evidence="1">
    <location>
        <begin position="1"/>
        <end position="16"/>
    </location>
</feature>
<dbReference type="AlphaFoldDB" id="A0A3D8JS90"/>
<feature type="region of interest" description="Disordered" evidence="1">
    <location>
        <begin position="1"/>
        <end position="148"/>
    </location>
</feature>
<feature type="compositionally biased region" description="Basic and acidic residues" evidence="1">
    <location>
        <begin position="34"/>
        <end position="56"/>
    </location>
</feature>
<comment type="caution">
    <text evidence="2">The sequence shown here is derived from an EMBL/GenBank/DDBJ whole genome shotgun (WGS) entry which is preliminary data.</text>
</comment>